<feature type="transmembrane region" description="Helical" evidence="1">
    <location>
        <begin position="28"/>
        <end position="46"/>
    </location>
</feature>
<dbReference type="eggNOG" id="ENOG502ZCJF">
    <property type="taxonomic scope" value="Bacteria"/>
</dbReference>
<proteinExistence type="predicted"/>
<dbReference type="SUPFAM" id="SSF103473">
    <property type="entry name" value="MFS general substrate transporter"/>
    <property type="match status" value="1"/>
</dbReference>
<feature type="transmembrane region" description="Helical" evidence="1">
    <location>
        <begin position="209"/>
        <end position="227"/>
    </location>
</feature>
<keyword evidence="1" id="KW-0472">Membrane</keyword>
<organism evidence="2 3">
    <name type="scientific">Ewingella americana (strain ATCC 33852 / DSM 4580 / CCUG 14506 / JCM 5911 / LMG 7869 / NCTC 12157 / CDC 1468-78)</name>
    <dbReference type="NCBI Taxonomy" id="910964"/>
    <lineage>
        <taxon>Bacteria</taxon>
        <taxon>Pseudomonadati</taxon>
        <taxon>Pseudomonadota</taxon>
        <taxon>Gammaproteobacteria</taxon>
        <taxon>Enterobacterales</taxon>
        <taxon>Yersiniaceae</taxon>
        <taxon>Ewingella</taxon>
    </lineage>
</organism>
<dbReference type="AlphaFoldDB" id="A0A085GL10"/>
<protein>
    <submittedName>
        <fullName evidence="2">Chloride channel protein</fullName>
    </submittedName>
</protein>
<dbReference type="Gene3D" id="1.20.1250.20">
    <property type="entry name" value="MFS general substrate transporter like domains"/>
    <property type="match status" value="1"/>
</dbReference>
<gene>
    <name evidence="2" type="ORF">GEAM_0875</name>
</gene>
<evidence type="ECO:0000256" key="1">
    <source>
        <dbReference type="SAM" id="Phobius"/>
    </source>
</evidence>
<feature type="transmembrane region" description="Helical" evidence="1">
    <location>
        <begin position="81"/>
        <end position="101"/>
    </location>
</feature>
<evidence type="ECO:0000313" key="3">
    <source>
        <dbReference type="Proteomes" id="UP000028640"/>
    </source>
</evidence>
<sequence>TLIFAAQVLLGVGVGVLIFPLINAGGMLLLDALSFVASAVLLLLAARRFVPTSDSAQANATASISGEISWRALSPLQRRSLLMLPMLATVGTPAMSLLPALAQQIKPDETTGFALPLLFARSLGQLCGPLLLPADRMRQYAGNNRLLAACLIIFLGCYLLIPPMSAWYLAPLGMIFIAHIASNVVFALATFGILREFDAQAVASASAMAWRWQLMAAGVASLMVAALTQYGGAIMALEVMSLVGLSTAAVILWKYRR</sequence>
<feature type="transmembrane region" description="Helical" evidence="1">
    <location>
        <begin position="176"/>
        <end position="197"/>
    </location>
</feature>
<dbReference type="Proteomes" id="UP000028640">
    <property type="component" value="Unassembled WGS sequence"/>
</dbReference>
<feature type="transmembrane region" description="Helical" evidence="1">
    <location>
        <begin position="5"/>
        <end position="22"/>
    </location>
</feature>
<name>A0A085GL10_EWIA3</name>
<dbReference type="EMBL" id="JMPJ01000027">
    <property type="protein sequence ID" value="KFC84405.1"/>
    <property type="molecule type" value="Genomic_DNA"/>
</dbReference>
<keyword evidence="1" id="KW-0812">Transmembrane</keyword>
<dbReference type="InterPro" id="IPR036259">
    <property type="entry name" value="MFS_trans_sf"/>
</dbReference>
<evidence type="ECO:0000313" key="2">
    <source>
        <dbReference type="EMBL" id="KFC84405.1"/>
    </source>
</evidence>
<feature type="transmembrane region" description="Helical" evidence="1">
    <location>
        <begin position="146"/>
        <end position="170"/>
    </location>
</feature>
<feature type="non-terminal residue" evidence="2">
    <location>
        <position position="1"/>
    </location>
</feature>
<reference evidence="2 3" key="1">
    <citation type="submission" date="2014-05" db="EMBL/GenBank/DDBJ databases">
        <title>ATOL: Assembling a taxonomically balanced genome-scale reconstruction of the evolutionary history of the Enterobacteriaceae.</title>
        <authorList>
            <person name="Plunkett G.III."/>
            <person name="Neeno-Eckwall E.C."/>
            <person name="Glasner J.D."/>
            <person name="Perna N.T."/>
        </authorList>
    </citation>
    <scope>NUCLEOTIDE SEQUENCE [LARGE SCALE GENOMIC DNA]</scope>
    <source>
        <strain evidence="2 3">ATCC 33852</strain>
    </source>
</reference>
<comment type="caution">
    <text evidence="2">The sequence shown here is derived from an EMBL/GenBank/DDBJ whole genome shotgun (WGS) entry which is preliminary data.</text>
</comment>
<accession>A0A085GL10</accession>
<feature type="transmembrane region" description="Helical" evidence="1">
    <location>
        <begin position="233"/>
        <end position="253"/>
    </location>
</feature>
<keyword evidence="1" id="KW-1133">Transmembrane helix</keyword>
<keyword evidence="3" id="KW-1185">Reference proteome</keyword>
<feature type="transmembrane region" description="Helical" evidence="1">
    <location>
        <begin position="113"/>
        <end position="134"/>
    </location>
</feature>